<accession>L5JWC9</accession>
<evidence type="ECO:0000313" key="2">
    <source>
        <dbReference type="EMBL" id="ELK03630.1"/>
    </source>
</evidence>
<dbReference type="EMBL" id="KB031078">
    <property type="protein sequence ID" value="ELK03630.1"/>
    <property type="molecule type" value="Genomic_DNA"/>
</dbReference>
<sequence>MRWNWRSPLGPTSGKETSRPSSQPREPRRSRPSIHNTPYGVGHGYAAGPAPRSFWAGACGNASLGANTPGYKILIHYREPEGGPLGKGQVSYPAAGMEMG</sequence>
<reference evidence="3" key="1">
    <citation type="journal article" date="2013" name="Science">
        <title>Comparative analysis of bat genomes provides insight into the evolution of flight and immunity.</title>
        <authorList>
            <person name="Zhang G."/>
            <person name="Cowled C."/>
            <person name="Shi Z."/>
            <person name="Huang Z."/>
            <person name="Bishop-Lilly K.A."/>
            <person name="Fang X."/>
            <person name="Wynne J.W."/>
            <person name="Xiong Z."/>
            <person name="Baker M.L."/>
            <person name="Zhao W."/>
            <person name="Tachedjian M."/>
            <person name="Zhu Y."/>
            <person name="Zhou P."/>
            <person name="Jiang X."/>
            <person name="Ng J."/>
            <person name="Yang L."/>
            <person name="Wu L."/>
            <person name="Xiao J."/>
            <person name="Feng Y."/>
            <person name="Chen Y."/>
            <person name="Sun X."/>
            <person name="Zhang Y."/>
            <person name="Marsh G.A."/>
            <person name="Crameri G."/>
            <person name="Broder C.C."/>
            <person name="Frey K.G."/>
            <person name="Wang L.F."/>
            <person name="Wang J."/>
        </authorList>
    </citation>
    <scope>NUCLEOTIDE SEQUENCE [LARGE SCALE GENOMIC DNA]</scope>
</reference>
<dbReference type="AlphaFoldDB" id="L5JWC9"/>
<feature type="region of interest" description="Disordered" evidence="1">
    <location>
        <begin position="78"/>
        <end position="100"/>
    </location>
</feature>
<dbReference type="Proteomes" id="UP000010552">
    <property type="component" value="Unassembled WGS sequence"/>
</dbReference>
<organism evidence="2 3">
    <name type="scientific">Pteropus alecto</name>
    <name type="common">Black flying fox</name>
    <dbReference type="NCBI Taxonomy" id="9402"/>
    <lineage>
        <taxon>Eukaryota</taxon>
        <taxon>Metazoa</taxon>
        <taxon>Chordata</taxon>
        <taxon>Craniata</taxon>
        <taxon>Vertebrata</taxon>
        <taxon>Euteleostomi</taxon>
        <taxon>Mammalia</taxon>
        <taxon>Eutheria</taxon>
        <taxon>Laurasiatheria</taxon>
        <taxon>Chiroptera</taxon>
        <taxon>Yinpterochiroptera</taxon>
        <taxon>Pteropodoidea</taxon>
        <taxon>Pteropodidae</taxon>
        <taxon>Pteropodinae</taxon>
        <taxon>Pteropus</taxon>
    </lineage>
</organism>
<evidence type="ECO:0000256" key="1">
    <source>
        <dbReference type="SAM" id="MobiDB-lite"/>
    </source>
</evidence>
<name>L5JWC9_PTEAL</name>
<proteinExistence type="predicted"/>
<dbReference type="InParanoid" id="L5JWC9"/>
<gene>
    <name evidence="2" type="ORF">PAL_GLEAN10016056</name>
</gene>
<feature type="region of interest" description="Disordered" evidence="1">
    <location>
        <begin position="1"/>
        <end position="44"/>
    </location>
</feature>
<evidence type="ECO:0000313" key="3">
    <source>
        <dbReference type="Proteomes" id="UP000010552"/>
    </source>
</evidence>
<keyword evidence="3" id="KW-1185">Reference proteome</keyword>
<protein>
    <submittedName>
        <fullName evidence="2">Uncharacterized protein</fullName>
    </submittedName>
</protein>